<feature type="non-terminal residue" evidence="1">
    <location>
        <position position="211"/>
    </location>
</feature>
<proteinExistence type="predicted"/>
<organism evidence="1 2">
    <name type="scientific">Candidatus Afipia apatlaquensis</name>
    <dbReference type="NCBI Taxonomy" id="2712852"/>
    <lineage>
        <taxon>Bacteria</taxon>
        <taxon>Pseudomonadati</taxon>
        <taxon>Pseudomonadota</taxon>
        <taxon>Alphaproteobacteria</taxon>
        <taxon>Hyphomicrobiales</taxon>
        <taxon>Nitrobacteraceae</taxon>
        <taxon>Afipia</taxon>
    </lineage>
</organism>
<dbReference type="Proteomes" id="UP000480266">
    <property type="component" value="Unassembled WGS sequence"/>
</dbReference>
<sequence length="211" mass="22259">MNAIATHMRITNLQVTNEDVDTRTAAVSDLVATWGKLKDTETIIAKGAAIAEALGGAGTPSAVFGVEIEGAVQAHASAFLHSERPLEVGIIAGTAAIELISTTPGNSGWAVADILGTALWLALSFQPALEDVKREALRSSVLETARGRSTSGAEAARQRVAVNDFGEFTITAGEEVKAPASFKKATTATIEALRRNAALDREELDFLWWSQ</sequence>
<evidence type="ECO:0000313" key="2">
    <source>
        <dbReference type="Proteomes" id="UP000480266"/>
    </source>
</evidence>
<dbReference type="EMBL" id="JAAMRR010000050">
    <property type="protein sequence ID" value="NGX93860.1"/>
    <property type="molecule type" value="Genomic_DNA"/>
</dbReference>
<dbReference type="AlphaFoldDB" id="A0A7C9RD50"/>
<comment type="caution">
    <text evidence="1">The sequence shown here is derived from an EMBL/GenBank/DDBJ whole genome shotgun (WGS) entry which is preliminary data.</text>
</comment>
<keyword evidence="2" id="KW-1185">Reference proteome</keyword>
<protein>
    <submittedName>
        <fullName evidence="1">Uncharacterized protein</fullName>
    </submittedName>
</protein>
<name>A0A7C9RD50_9BRAD</name>
<accession>A0A7C9RD50</accession>
<reference evidence="1" key="1">
    <citation type="submission" date="2020-02" db="EMBL/GenBank/DDBJ databases">
        <title>Draft genome sequence of Candidatus Afipia apatlaquensis IBT-C3, a potential strain for decolorization of textile dyes.</title>
        <authorList>
            <person name="Sanchez-Reyes A."/>
            <person name="Breton-Deval L."/>
            <person name="Mangelson H."/>
            <person name="Sanchez-Flores A."/>
        </authorList>
    </citation>
    <scope>NUCLEOTIDE SEQUENCE [LARGE SCALE GENOMIC DNA]</scope>
    <source>
        <strain evidence="1">IBT-C3</strain>
    </source>
</reference>
<gene>
    <name evidence="1" type="ORF">G4V63_00990</name>
</gene>
<evidence type="ECO:0000313" key="1">
    <source>
        <dbReference type="EMBL" id="NGX93860.1"/>
    </source>
</evidence>